<evidence type="ECO:0000313" key="2">
    <source>
        <dbReference type="EMBL" id="MCG4745799.1"/>
    </source>
</evidence>
<reference evidence="3" key="2">
    <citation type="submission" date="2020-02" db="EMBL/GenBank/DDBJ databases">
        <authorList>
            <person name="Littmann E."/>
            <person name="Sorbara M."/>
        </authorList>
    </citation>
    <scope>NUCLEOTIDE SEQUENCE</scope>
    <source>
        <strain evidence="3">MSK.1.17</strain>
    </source>
</reference>
<dbReference type="InterPro" id="IPR014710">
    <property type="entry name" value="RmlC-like_jellyroll"/>
</dbReference>
<organism evidence="2 5">
    <name type="scientific">Enterocloster aldenensis</name>
    <dbReference type="NCBI Taxonomy" id="358742"/>
    <lineage>
        <taxon>Bacteria</taxon>
        <taxon>Bacillati</taxon>
        <taxon>Bacillota</taxon>
        <taxon>Clostridia</taxon>
        <taxon>Lachnospirales</taxon>
        <taxon>Lachnospiraceae</taxon>
        <taxon>Enterocloster</taxon>
    </lineage>
</organism>
<dbReference type="AlphaFoldDB" id="A0AAW5C0M6"/>
<dbReference type="EMBL" id="JAAITT010000006">
    <property type="protein sequence ID" value="NSJ48257.1"/>
    <property type="molecule type" value="Genomic_DNA"/>
</dbReference>
<dbReference type="Proteomes" id="UP000669239">
    <property type="component" value="Unassembled WGS sequence"/>
</dbReference>
<comment type="caution">
    <text evidence="2">The sequence shown here is derived from an EMBL/GenBank/DDBJ whole genome shotgun (WGS) entry which is preliminary data.</text>
</comment>
<reference evidence="2" key="3">
    <citation type="submission" date="2022-01" db="EMBL/GenBank/DDBJ databases">
        <title>Collection of gut derived symbiotic bacterial strains cultured from healthy donors.</title>
        <authorList>
            <person name="Lin H."/>
            <person name="Kohout C."/>
            <person name="Waligurski E."/>
            <person name="Pamer E.G."/>
        </authorList>
    </citation>
    <scope>NUCLEOTIDE SEQUENCE</scope>
    <source>
        <strain evidence="2">DFI.6.55</strain>
    </source>
</reference>
<keyword evidence="4" id="KW-1185">Reference proteome</keyword>
<dbReference type="InterPro" id="IPR018490">
    <property type="entry name" value="cNMP-bd_dom_sf"/>
</dbReference>
<dbReference type="Proteomes" id="UP001299608">
    <property type="component" value="Unassembled WGS sequence"/>
</dbReference>
<dbReference type="RefSeq" id="WP_117555811.1">
    <property type="nucleotide sequence ID" value="NZ_CAXTHN010000023.1"/>
</dbReference>
<dbReference type="SUPFAM" id="SSF51206">
    <property type="entry name" value="cAMP-binding domain-like"/>
    <property type="match status" value="1"/>
</dbReference>
<evidence type="ECO:0000259" key="1">
    <source>
        <dbReference type="PROSITE" id="PS50042"/>
    </source>
</evidence>
<dbReference type="EMBL" id="JAKNGE010000011">
    <property type="protein sequence ID" value="MCG4745799.1"/>
    <property type="molecule type" value="Genomic_DNA"/>
</dbReference>
<proteinExistence type="predicted"/>
<gene>
    <name evidence="3" type="ORF">G5B36_06030</name>
    <name evidence="2" type="ORF">L0N08_10285</name>
</gene>
<protein>
    <recommendedName>
        <fullName evidence="1">Cyclic nucleotide-binding domain-containing protein</fullName>
    </recommendedName>
</protein>
<dbReference type="InterPro" id="IPR000595">
    <property type="entry name" value="cNMP-bd_dom"/>
</dbReference>
<accession>A0AAW5C0M6</accession>
<dbReference type="Gene3D" id="2.60.120.10">
    <property type="entry name" value="Jelly Rolls"/>
    <property type="match status" value="1"/>
</dbReference>
<evidence type="ECO:0000313" key="3">
    <source>
        <dbReference type="EMBL" id="NSJ48257.1"/>
    </source>
</evidence>
<sequence>MRKIYDKNEIATYIAQSKYQAVLDTLNVNFYLIKYKKGELLSSPFQKDFLFQIVEGGSVNIYFIREDGTRYSLSAGHTDLFLGDMEIFYPKNNNVYAEATENLTSLSFSIDKSREILLSNNTFLQLICSSLSTKIAAITTIDAAPASLAEKVLSFMKYKCDDGIMKGVEQTAFHLHCSTRQLQRILNQYESAGLISKIGKGTYRLNSSKKEEWETA</sequence>
<evidence type="ECO:0000313" key="5">
    <source>
        <dbReference type="Proteomes" id="UP001299608"/>
    </source>
</evidence>
<dbReference type="PROSITE" id="PS50042">
    <property type="entry name" value="CNMP_BINDING_3"/>
    <property type="match status" value="1"/>
</dbReference>
<reference evidence="3 4" key="1">
    <citation type="journal article" date="2020" name="Cell Host Microbe">
        <title>Functional and Genomic Variation between Human-Derived Isolates of Lachnospiraceae Reveals Inter- and Intra-Species Diversity.</title>
        <authorList>
            <person name="Sorbara M.T."/>
            <person name="Littmann E.R."/>
            <person name="Fontana E."/>
            <person name="Moody T.U."/>
            <person name="Kohout C.E."/>
            <person name="Gjonbalaj M."/>
            <person name="Eaton V."/>
            <person name="Seok R."/>
            <person name="Leiner I.M."/>
            <person name="Pamer E.G."/>
        </authorList>
    </citation>
    <scope>NUCLEOTIDE SEQUENCE [LARGE SCALE GENOMIC DNA]</scope>
    <source>
        <strain evidence="3 4">MSK.1.17</strain>
    </source>
</reference>
<feature type="domain" description="Cyclic nucleotide-binding" evidence="1">
    <location>
        <begin position="10"/>
        <end position="134"/>
    </location>
</feature>
<evidence type="ECO:0000313" key="4">
    <source>
        <dbReference type="Proteomes" id="UP000669239"/>
    </source>
</evidence>
<name>A0AAW5C0M6_9FIRM</name>